<evidence type="ECO:0000256" key="10">
    <source>
        <dbReference type="ARBA" id="ARBA00023303"/>
    </source>
</evidence>
<reference evidence="17" key="1">
    <citation type="submission" date="2022-11" db="UniProtKB">
        <authorList>
            <consortium name="WormBaseParasite"/>
        </authorList>
    </citation>
    <scope>IDENTIFICATION</scope>
</reference>
<evidence type="ECO:0000256" key="8">
    <source>
        <dbReference type="ARBA" id="ARBA00023065"/>
    </source>
</evidence>
<dbReference type="Gene3D" id="1.10.287.70">
    <property type="match status" value="1"/>
</dbReference>
<organism evidence="16 17">
    <name type="scientific">Meloidogyne javanica</name>
    <name type="common">Root-knot nematode worm</name>
    <dbReference type="NCBI Taxonomy" id="6303"/>
    <lineage>
        <taxon>Eukaryota</taxon>
        <taxon>Metazoa</taxon>
        <taxon>Ecdysozoa</taxon>
        <taxon>Nematoda</taxon>
        <taxon>Chromadorea</taxon>
        <taxon>Rhabditida</taxon>
        <taxon>Tylenchina</taxon>
        <taxon>Tylenchomorpha</taxon>
        <taxon>Tylenchoidea</taxon>
        <taxon>Meloidogynidae</taxon>
        <taxon>Meloidogyninae</taxon>
        <taxon>Meloidogyne</taxon>
        <taxon>Meloidogyne incognita group</taxon>
    </lineage>
</organism>
<name>A0A915LP70_MELJA</name>
<keyword evidence="2 11" id="KW-0813">Transport</keyword>
<evidence type="ECO:0000256" key="11">
    <source>
        <dbReference type="RuleBase" id="RU003822"/>
    </source>
</evidence>
<dbReference type="InterPro" id="IPR014756">
    <property type="entry name" value="Ig_E-set"/>
</dbReference>
<evidence type="ECO:0000259" key="14">
    <source>
        <dbReference type="Pfam" id="PF01007"/>
    </source>
</evidence>
<comment type="similarity">
    <text evidence="11">Belongs to the inward rectifier-type potassium channel (TC 1.A.2.1) family.</text>
</comment>
<evidence type="ECO:0000256" key="1">
    <source>
        <dbReference type="ARBA" id="ARBA00004141"/>
    </source>
</evidence>
<keyword evidence="5 11" id="KW-0851">Voltage-gated channel</keyword>
<keyword evidence="8 11" id="KW-0406">Ion transport</keyword>
<dbReference type="Proteomes" id="UP000887561">
    <property type="component" value="Unplaced"/>
</dbReference>
<dbReference type="PANTHER" id="PTHR11767">
    <property type="entry name" value="INWARD RECTIFIER POTASSIUM CHANNEL"/>
    <property type="match status" value="1"/>
</dbReference>
<feature type="transmembrane region" description="Helical" evidence="13">
    <location>
        <begin position="79"/>
        <end position="107"/>
    </location>
</feature>
<sequence length="354" mass="39808">MYRINMRESENEGLLNNNQQQQQNNVKANELNQKQRHLEGGDSEPSELVPPSNRAQLEALESQHTIGYGTRYMTESCPLAYIALSLQCIVGVLLQTILAGIVIAKILRPKKRKQEMRFSQCAVIGPVDDEDQRPALMIRLADIQHKLYIAESHVRLYMATTKINNRGECELIGVQDMNVGYDTGMDRVLLLWPVVIRHIIDQDSPLWEITEEKLRTCQFELIMTVEGIVEATGMAFQARSSFLPDEIHWAKRFVPMMRLNTDTNQFEKSGDNIRQRKSSRGSLLHVLLRRTQTNDSSPLVGNNGTGNNNNSQEENDECGGERTGGVLSSACSPLPPLPPASPYVVHTLQHSGFT</sequence>
<evidence type="ECO:0000313" key="16">
    <source>
        <dbReference type="Proteomes" id="UP000887561"/>
    </source>
</evidence>
<dbReference type="WBParaSite" id="scaffold1373_cov301.g2990">
    <property type="protein sequence ID" value="scaffold1373_cov301.g2990"/>
    <property type="gene ID" value="scaffold1373_cov301.g2990"/>
</dbReference>
<dbReference type="Gene3D" id="2.60.40.1400">
    <property type="entry name" value="G protein-activated inward rectifier potassium channel 1"/>
    <property type="match status" value="1"/>
</dbReference>
<evidence type="ECO:0000313" key="17">
    <source>
        <dbReference type="WBParaSite" id="scaffold1373_cov301.g2990"/>
    </source>
</evidence>
<dbReference type="GO" id="GO:1990573">
    <property type="term" value="P:potassium ion import across plasma membrane"/>
    <property type="evidence" value="ECO:0007669"/>
    <property type="project" value="TreeGrafter"/>
</dbReference>
<feature type="domain" description="Potassium channel inwardly rectifying transmembrane" evidence="14">
    <location>
        <begin position="57"/>
        <end position="109"/>
    </location>
</feature>
<feature type="region of interest" description="Disordered" evidence="12">
    <location>
        <begin position="294"/>
        <end position="340"/>
    </location>
</feature>
<evidence type="ECO:0000256" key="2">
    <source>
        <dbReference type="ARBA" id="ARBA00022448"/>
    </source>
</evidence>
<dbReference type="InterPro" id="IPR013518">
    <property type="entry name" value="K_chnl_inward-rec_Kir_cyto"/>
</dbReference>
<dbReference type="SUPFAM" id="SSF81296">
    <property type="entry name" value="E set domains"/>
    <property type="match status" value="1"/>
</dbReference>
<feature type="compositionally biased region" description="Low complexity" evidence="12">
    <location>
        <begin position="301"/>
        <end position="310"/>
    </location>
</feature>
<keyword evidence="4 11" id="KW-0812">Transmembrane</keyword>
<comment type="subcellular location">
    <subcellularLocation>
        <location evidence="1 11">Membrane</location>
        <topology evidence="1 11">Multi-pass membrane protein</topology>
    </subcellularLocation>
</comment>
<dbReference type="Pfam" id="PF17655">
    <property type="entry name" value="IRK_C"/>
    <property type="match status" value="1"/>
</dbReference>
<dbReference type="AlphaFoldDB" id="A0A915LP70"/>
<keyword evidence="10 11" id="KW-0407">Ion channel</keyword>
<evidence type="ECO:0000256" key="3">
    <source>
        <dbReference type="ARBA" id="ARBA00022538"/>
    </source>
</evidence>
<evidence type="ECO:0000256" key="5">
    <source>
        <dbReference type="ARBA" id="ARBA00022882"/>
    </source>
</evidence>
<dbReference type="PRINTS" id="PR01320">
    <property type="entry name" value="KIRCHANNEL"/>
</dbReference>
<keyword evidence="16" id="KW-1185">Reference proteome</keyword>
<evidence type="ECO:0000256" key="9">
    <source>
        <dbReference type="ARBA" id="ARBA00023136"/>
    </source>
</evidence>
<evidence type="ECO:0000256" key="13">
    <source>
        <dbReference type="SAM" id="Phobius"/>
    </source>
</evidence>
<dbReference type="GO" id="GO:0005242">
    <property type="term" value="F:inward rectifier potassium channel activity"/>
    <property type="evidence" value="ECO:0007669"/>
    <property type="project" value="InterPro"/>
</dbReference>
<dbReference type="InterPro" id="IPR041647">
    <property type="entry name" value="IRK_C"/>
</dbReference>
<evidence type="ECO:0000256" key="4">
    <source>
        <dbReference type="ARBA" id="ARBA00022692"/>
    </source>
</evidence>
<dbReference type="InterPro" id="IPR040445">
    <property type="entry name" value="Kir_TM"/>
</dbReference>
<dbReference type="GO" id="GO:0034765">
    <property type="term" value="P:regulation of monoatomic ion transmembrane transport"/>
    <property type="evidence" value="ECO:0007669"/>
    <property type="project" value="TreeGrafter"/>
</dbReference>
<dbReference type="GO" id="GO:0005886">
    <property type="term" value="C:plasma membrane"/>
    <property type="evidence" value="ECO:0007669"/>
    <property type="project" value="TreeGrafter"/>
</dbReference>
<keyword evidence="7 13" id="KW-1133">Transmembrane helix</keyword>
<evidence type="ECO:0000259" key="15">
    <source>
        <dbReference type="Pfam" id="PF17655"/>
    </source>
</evidence>
<dbReference type="InterPro" id="IPR016449">
    <property type="entry name" value="K_chnl_inward-rec_Kir"/>
</dbReference>
<protein>
    <submittedName>
        <fullName evidence="17">Inward rectifier potassium channel C-terminal domain-containing protein</fullName>
    </submittedName>
</protein>
<dbReference type="Pfam" id="PF01007">
    <property type="entry name" value="IRK"/>
    <property type="match status" value="1"/>
</dbReference>
<evidence type="ECO:0000256" key="7">
    <source>
        <dbReference type="ARBA" id="ARBA00022989"/>
    </source>
</evidence>
<proteinExistence type="inferred from homology"/>
<feature type="domain" description="Inward rectifier potassium channel C-terminal" evidence="15">
    <location>
        <begin position="116"/>
        <end position="269"/>
    </location>
</feature>
<evidence type="ECO:0000256" key="12">
    <source>
        <dbReference type="SAM" id="MobiDB-lite"/>
    </source>
</evidence>
<keyword evidence="6 11" id="KW-0630">Potassium</keyword>
<keyword evidence="3 11" id="KW-0633">Potassium transport</keyword>
<dbReference type="GO" id="GO:0034702">
    <property type="term" value="C:monoatomic ion channel complex"/>
    <property type="evidence" value="ECO:0007669"/>
    <property type="project" value="UniProtKB-KW"/>
</dbReference>
<accession>A0A915LP70</accession>
<evidence type="ECO:0000256" key="6">
    <source>
        <dbReference type="ARBA" id="ARBA00022958"/>
    </source>
</evidence>
<dbReference type="PANTHER" id="PTHR11767:SF61">
    <property type="entry name" value="IRK_C DOMAIN-CONTAINING PROTEIN"/>
    <property type="match status" value="1"/>
</dbReference>
<feature type="compositionally biased region" description="Basic and acidic residues" evidence="12">
    <location>
        <begin position="1"/>
        <end position="10"/>
    </location>
</feature>
<keyword evidence="9 13" id="KW-0472">Membrane</keyword>
<feature type="region of interest" description="Disordered" evidence="12">
    <location>
        <begin position="1"/>
        <end position="23"/>
    </location>
</feature>